<dbReference type="AlphaFoldDB" id="A0A919YWF8"/>
<keyword evidence="5" id="KW-1185">Reference proteome</keyword>
<feature type="domain" description="Thioredoxin" evidence="3">
    <location>
        <begin position="46"/>
        <end position="184"/>
    </location>
</feature>
<proteinExistence type="predicted"/>
<protein>
    <submittedName>
        <fullName evidence="4">Thiol:disulfide interchange protein</fullName>
    </submittedName>
</protein>
<sequence length="188" mass="21202">MNKSYSLKLTIGVMLLIFLLVYIIDSRNAESMHNPSQPAVVYGLDANGEERVADFTLHDLAGKQVSLSNYEGRIVYLNFWATWCKWCKKEMPDIQKIHEEYEDKGVTVLAISVGEESVRVSEYIAEHQYSFKVLLDPNHTLAEAFAIKPIPVSIFLDSSGEVVYRKLGYMKEEEMKGVIDGLLSSSGT</sequence>
<evidence type="ECO:0000256" key="2">
    <source>
        <dbReference type="SAM" id="Phobius"/>
    </source>
</evidence>
<dbReference type="Pfam" id="PF00578">
    <property type="entry name" value="AhpC-TSA"/>
    <property type="match status" value="1"/>
</dbReference>
<keyword evidence="2" id="KW-0812">Transmembrane</keyword>
<evidence type="ECO:0000256" key="1">
    <source>
        <dbReference type="ARBA" id="ARBA00023157"/>
    </source>
</evidence>
<evidence type="ECO:0000259" key="3">
    <source>
        <dbReference type="PROSITE" id="PS51352"/>
    </source>
</evidence>
<keyword evidence="2" id="KW-0472">Membrane</keyword>
<keyword evidence="2" id="KW-1133">Transmembrane helix</keyword>
<dbReference type="RefSeq" id="WP_213517985.1">
    <property type="nucleotide sequence ID" value="NZ_BOSE01000007.1"/>
</dbReference>
<dbReference type="CDD" id="cd02966">
    <property type="entry name" value="TlpA_like_family"/>
    <property type="match status" value="1"/>
</dbReference>
<dbReference type="InterPro" id="IPR013766">
    <property type="entry name" value="Thioredoxin_domain"/>
</dbReference>
<dbReference type="InterPro" id="IPR036249">
    <property type="entry name" value="Thioredoxin-like_sf"/>
</dbReference>
<gene>
    <name evidence="4" type="ORF">J40TS1_36750</name>
</gene>
<organism evidence="4 5">
    <name type="scientific">Paenibacillus montaniterrae</name>
    <dbReference type="NCBI Taxonomy" id="429341"/>
    <lineage>
        <taxon>Bacteria</taxon>
        <taxon>Bacillati</taxon>
        <taxon>Bacillota</taxon>
        <taxon>Bacilli</taxon>
        <taxon>Bacillales</taxon>
        <taxon>Paenibacillaceae</taxon>
        <taxon>Paenibacillus</taxon>
    </lineage>
</organism>
<name>A0A919YWF8_9BACL</name>
<accession>A0A919YWF8</accession>
<dbReference type="EMBL" id="BOSE01000007">
    <property type="protein sequence ID" value="GIP18033.1"/>
    <property type="molecule type" value="Genomic_DNA"/>
</dbReference>
<dbReference type="PANTHER" id="PTHR42852">
    <property type="entry name" value="THIOL:DISULFIDE INTERCHANGE PROTEIN DSBE"/>
    <property type="match status" value="1"/>
</dbReference>
<dbReference type="GO" id="GO:0016491">
    <property type="term" value="F:oxidoreductase activity"/>
    <property type="evidence" value="ECO:0007669"/>
    <property type="project" value="InterPro"/>
</dbReference>
<comment type="caution">
    <text evidence="4">The sequence shown here is derived from an EMBL/GenBank/DDBJ whole genome shotgun (WGS) entry which is preliminary data.</text>
</comment>
<dbReference type="SUPFAM" id="SSF52833">
    <property type="entry name" value="Thioredoxin-like"/>
    <property type="match status" value="1"/>
</dbReference>
<evidence type="ECO:0000313" key="4">
    <source>
        <dbReference type="EMBL" id="GIP18033.1"/>
    </source>
</evidence>
<dbReference type="InterPro" id="IPR050553">
    <property type="entry name" value="Thioredoxin_ResA/DsbE_sf"/>
</dbReference>
<dbReference type="Proteomes" id="UP000683139">
    <property type="component" value="Unassembled WGS sequence"/>
</dbReference>
<keyword evidence="1" id="KW-1015">Disulfide bond</keyword>
<dbReference type="GO" id="GO:0016209">
    <property type="term" value="F:antioxidant activity"/>
    <property type="evidence" value="ECO:0007669"/>
    <property type="project" value="InterPro"/>
</dbReference>
<dbReference type="PROSITE" id="PS51352">
    <property type="entry name" value="THIOREDOXIN_2"/>
    <property type="match status" value="1"/>
</dbReference>
<dbReference type="PANTHER" id="PTHR42852:SF17">
    <property type="entry name" value="THIOREDOXIN-LIKE PROTEIN HI_1115"/>
    <property type="match status" value="1"/>
</dbReference>
<reference evidence="4" key="1">
    <citation type="submission" date="2021-03" db="EMBL/GenBank/DDBJ databases">
        <title>Antimicrobial resistance genes in bacteria isolated from Japanese honey, and their potential for conferring macrolide and lincosamide resistance in the American foulbrood pathogen Paenibacillus larvae.</title>
        <authorList>
            <person name="Okamoto M."/>
            <person name="Kumagai M."/>
            <person name="Kanamori H."/>
            <person name="Takamatsu D."/>
        </authorList>
    </citation>
    <scope>NUCLEOTIDE SEQUENCE</scope>
    <source>
        <strain evidence="4">J40TS1</strain>
    </source>
</reference>
<evidence type="ECO:0000313" key="5">
    <source>
        <dbReference type="Proteomes" id="UP000683139"/>
    </source>
</evidence>
<feature type="transmembrane region" description="Helical" evidence="2">
    <location>
        <begin position="6"/>
        <end position="24"/>
    </location>
</feature>
<dbReference type="InterPro" id="IPR000866">
    <property type="entry name" value="AhpC/TSA"/>
</dbReference>
<dbReference type="Gene3D" id="3.40.30.10">
    <property type="entry name" value="Glutaredoxin"/>
    <property type="match status" value="1"/>
</dbReference>